<gene>
    <name evidence="1" type="ORF">GMARGA_LOCUS34981</name>
</gene>
<evidence type="ECO:0000313" key="2">
    <source>
        <dbReference type="Proteomes" id="UP000789901"/>
    </source>
</evidence>
<accession>A0ABN7WUA0</accession>
<evidence type="ECO:0000313" key="1">
    <source>
        <dbReference type="EMBL" id="CAG8840584.1"/>
    </source>
</evidence>
<keyword evidence="2" id="KW-1185">Reference proteome</keyword>
<protein>
    <submittedName>
        <fullName evidence="1">16872_t:CDS:1</fullName>
    </submittedName>
</protein>
<organism evidence="1 2">
    <name type="scientific">Gigaspora margarita</name>
    <dbReference type="NCBI Taxonomy" id="4874"/>
    <lineage>
        <taxon>Eukaryota</taxon>
        <taxon>Fungi</taxon>
        <taxon>Fungi incertae sedis</taxon>
        <taxon>Mucoromycota</taxon>
        <taxon>Glomeromycotina</taxon>
        <taxon>Glomeromycetes</taxon>
        <taxon>Diversisporales</taxon>
        <taxon>Gigasporaceae</taxon>
        <taxon>Gigaspora</taxon>
    </lineage>
</organism>
<reference evidence="1 2" key="1">
    <citation type="submission" date="2021-06" db="EMBL/GenBank/DDBJ databases">
        <authorList>
            <person name="Kallberg Y."/>
            <person name="Tangrot J."/>
            <person name="Rosling A."/>
        </authorList>
    </citation>
    <scope>NUCLEOTIDE SEQUENCE [LARGE SCALE GENOMIC DNA]</scope>
    <source>
        <strain evidence="1 2">120-4 pot B 10/14</strain>
    </source>
</reference>
<name>A0ABN7WUA0_GIGMA</name>
<feature type="non-terminal residue" evidence="1">
    <location>
        <position position="1"/>
    </location>
</feature>
<sequence length="48" mass="5605">LKPSLFISFNPYWCFNPSFGVSIPRLWFQFLTWGCLGFQSLMITTAQI</sequence>
<proteinExistence type="predicted"/>
<comment type="caution">
    <text evidence="1">The sequence shown here is derived from an EMBL/GenBank/DDBJ whole genome shotgun (WGS) entry which is preliminary data.</text>
</comment>
<dbReference type="EMBL" id="CAJVQB010063225">
    <property type="protein sequence ID" value="CAG8840584.1"/>
    <property type="molecule type" value="Genomic_DNA"/>
</dbReference>
<dbReference type="Proteomes" id="UP000789901">
    <property type="component" value="Unassembled WGS sequence"/>
</dbReference>